<evidence type="ECO:0000313" key="2">
    <source>
        <dbReference type="Proteomes" id="UP001596500"/>
    </source>
</evidence>
<proteinExistence type="predicted"/>
<gene>
    <name evidence="1" type="ORF">ACFQNG_14505</name>
</gene>
<dbReference type="EMBL" id="JBHTBW010000047">
    <property type="protein sequence ID" value="MFC7442295.1"/>
    <property type="molecule type" value="Genomic_DNA"/>
</dbReference>
<name>A0ABW2RMV8_9BACL</name>
<comment type="caution">
    <text evidence="1">The sequence shown here is derived from an EMBL/GenBank/DDBJ whole genome shotgun (WGS) entry which is preliminary data.</text>
</comment>
<organism evidence="1 2">
    <name type="scientific">Laceyella putida</name>
    <dbReference type="NCBI Taxonomy" id="110101"/>
    <lineage>
        <taxon>Bacteria</taxon>
        <taxon>Bacillati</taxon>
        <taxon>Bacillota</taxon>
        <taxon>Bacilli</taxon>
        <taxon>Bacillales</taxon>
        <taxon>Thermoactinomycetaceae</taxon>
        <taxon>Laceyella</taxon>
    </lineage>
</organism>
<evidence type="ECO:0000313" key="1">
    <source>
        <dbReference type="EMBL" id="MFC7442295.1"/>
    </source>
</evidence>
<dbReference type="RefSeq" id="WP_379866096.1">
    <property type="nucleotide sequence ID" value="NZ_JBHTBW010000047.1"/>
</dbReference>
<keyword evidence="2" id="KW-1185">Reference proteome</keyword>
<sequence>MQLKDALFNWLQIQVVWDKRPSDRSAKDTAHFFEEMLREDHQVTIVEKKVEGGNYVITYEQAGEQRQVEFPRDMAEKLLNDIINEPKYNQSFED</sequence>
<dbReference type="Proteomes" id="UP001596500">
    <property type="component" value="Unassembled WGS sequence"/>
</dbReference>
<protein>
    <submittedName>
        <fullName evidence="1">Uncharacterized protein</fullName>
    </submittedName>
</protein>
<accession>A0ABW2RMV8</accession>
<reference evidence="2" key="1">
    <citation type="journal article" date="2019" name="Int. J. Syst. Evol. Microbiol.">
        <title>The Global Catalogue of Microorganisms (GCM) 10K type strain sequencing project: providing services to taxonomists for standard genome sequencing and annotation.</title>
        <authorList>
            <consortium name="The Broad Institute Genomics Platform"/>
            <consortium name="The Broad Institute Genome Sequencing Center for Infectious Disease"/>
            <person name="Wu L."/>
            <person name="Ma J."/>
        </authorList>
    </citation>
    <scope>NUCLEOTIDE SEQUENCE [LARGE SCALE GENOMIC DNA]</scope>
    <source>
        <strain evidence="2">CGMCC 1.12942</strain>
    </source>
</reference>